<proteinExistence type="predicted"/>
<reference evidence="2" key="1">
    <citation type="submission" date="2021-09" db="EMBL/GenBank/DDBJ databases">
        <title>A high-quality genome of the endoparasitic fungus Hirsutella rhossiliensis with a comparison of Hirsutella genomes reveals transposable elements contributing to genome size variation.</title>
        <authorList>
            <person name="Lin R."/>
            <person name="Jiao Y."/>
            <person name="Sun X."/>
            <person name="Ling J."/>
            <person name="Xie B."/>
            <person name="Cheng X."/>
        </authorList>
    </citation>
    <scope>NUCLEOTIDE SEQUENCE</scope>
    <source>
        <strain evidence="2">HR02</strain>
    </source>
</reference>
<evidence type="ECO:0000313" key="2">
    <source>
        <dbReference type="EMBL" id="KAH0961185.1"/>
    </source>
</evidence>
<dbReference type="GO" id="GO:0001716">
    <property type="term" value="F:L-amino-acid oxidase activity"/>
    <property type="evidence" value="ECO:0007669"/>
    <property type="project" value="TreeGrafter"/>
</dbReference>
<dbReference type="GeneID" id="68356392"/>
<name>A0A9P8MTY7_9HYPO</name>
<dbReference type="GO" id="GO:0009063">
    <property type="term" value="P:amino acid catabolic process"/>
    <property type="evidence" value="ECO:0007669"/>
    <property type="project" value="TreeGrafter"/>
</dbReference>
<evidence type="ECO:0000259" key="1">
    <source>
        <dbReference type="Pfam" id="PF01593"/>
    </source>
</evidence>
<dbReference type="RefSeq" id="XP_044718698.1">
    <property type="nucleotide sequence ID" value="XM_044865734.1"/>
</dbReference>
<dbReference type="AlphaFoldDB" id="A0A9P8MTY7"/>
<protein>
    <submittedName>
        <fullName evidence="2">Flavin containing amine oxidoreductase domain-containing protein</fullName>
    </submittedName>
</protein>
<feature type="domain" description="Amine oxidase" evidence="1">
    <location>
        <begin position="21"/>
        <end position="446"/>
    </location>
</feature>
<sequence>MAIFEEIGRRPESRILNLDIDYEILDSTQRIGGRVYTHRFDEKRWNASKPGQPDYYDYYDVGAMRFPGLAWMDRIIGKANNSLIPYINSKLKPEEQPIKLIPYIFTANNTFRLFNSKLVYGQVIPSAKTFKHDKLSVREYLVTKGFSAEQINWLETITDATSHFDTMSLTQAVIELWIFNKAPIDSWLCVEGGMDRVTYGMASIIKKPVEVGKRATAIKPAPNGGLKVAIEGCKDKVYDHVINTVPLGAMQAMDMTELDLDYRKKAAIRELQYDPAGKIGMKFKSRWWEELDSGSFQGGQSYSDLPIRRCVYPSYGVDTHGAAGTMIASYTWGQDSARLSSYYGKVEGRKRIVEMTLRNLAVMHNVTYEFLKSQYVDSHIWNWYDGEDAVGAFALFGPDEFSTVMPALLMPAANGALHFAGEALSAGHAWMIGATDSAYRTVAEILAAEGMDDKLVQLVNLWGTVDEVDMSWYSNAFAGE</sequence>
<organism evidence="2 3">
    <name type="scientific">Hirsutella rhossiliensis</name>
    <dbReference type="NCBI Taxonomy" id="111463"/>
    <lineage>
        <taxon>Eukaryota</taxon>
        <taxon>Fungi</taxon>
        <taxon>Dikarya</taxon>
        <taxon>Ascomycota</taxon>
        <taxon>Pezizomycotina</taxon>
        <taxon>Sordariomycetes</taxon>
        <taxon>Hypocreomycetidae</taxon>
        <taxon>Hypocreales</taxon>
        <taxon>Ophiocordycipitaceae</taxon>
        <taxon>Hirsutella</taxon>
    </lineage>
</organism>
<dbReference type="OrthoDB" id="7777654at2759"/>
<dbReference type="PANTHER" id="PTHR10742:SF342">
    <property type="entry name" value="AMINE OXIDASE"/>
    <property type="match status" value="1"/>
</dbReference>
<evidence type="ECO:0000313" key="3">
    <source>
        <dbReference type="Proteomes" id="UP000824596"/>
    </source>
</evidence>
<comment type="caution">
    <text evidence="2">The sequence shown here is derived from an EMBL/GenBank/DDBJ whole genome shotgun (WGS) entry which is preliminary data.</text>
</comment>
<dbReference type="InterPro" id="IPR002937">
    <property type="entry name" value="Amino_oxidase"/>
</dbReference>
<dbReference type="InterPro" id="IPR050281">
    <property type="entry name" value="Flavin_monoamine_oxidase"/>
</dbReference>
<dbReference type="Gene3D" id="1.10.10.1620">
    <property type="match status" value="1"/>
</dbReference>
<dbReference type="Pfam" id="PF01593">
    <property type="entry name" value="Amino_oxidase"/>
    <property type="match status" value="1"/>
</dbReference>
<dbReference type="Proteomes" id="UP000824596">
    <property type="component" value="Unassembled WGS sequence"/>
</dbReference>
<keyword evidence="3" id="KW-1185">Reference proteome</keyword>
<dbReference type="EMBL" id="JAIZPD010000008">
    <property type="protein sequence ID" value="KAH0961185.1"/>
    <property type="molecule type" value="Genomic_DNA"/>
</dbReference>
<dbReference type="PANTHER" id="PTHR10742">
    <property type="entry name" value="FLAVIN MONOAMINE OXIDASE"/>
    <property type="match status" value="1"/>
</dbReference>
<accession>A0A9P8MTY7</accession>
<dbReference type="SUPFAM" id="SSF54373">
    <property type="entry name" value="FAD-linked reductases, C-terminal domain"/>
    <property type="match status" value="1"/>
</dbReference>
<dbReference type="Gene3D" id="3.90.660.10">
    <property type="match status" value="1"/>
</dbReference>
<dbReference type="SUPFAM" id="SSF51905">
    <property type="entry name" value="FAD/NAD(P)-binding domain"/>
    <property type="match status" value="1"/>
</dbReference>
<gene>
    <name evidence="2" type="ORF">HRG_07263</name>
</gene>
<dbReference type="InterPro" id="IPR036188">
    <property type="entry name" value="FAD/NAD-bd_sf"/>
</dbReference>